<feature type="transmembrane region" description="Helical" evidence="2">
    <location>
        <begin position="58"/>
        <end position="74"/>
    </location>
</feature>
<evidence type="ECO:0000313" key="4">
    <source>
        <dbReference type="Proteomes" id="UP001470230"/>
    </source>
</evidence>
<feature type="transmembrane region" description="Helical" evidence="2">
    <location>
        <begin position="30"/>
        <end position="46"/>
    </location>
</feature>
<feature type="transmembrane region" description="Helical" evidence="2">
    <location>
        <begin position="205"/>
        <end position="225"/>
    </location>
</feature>
<dbReference type="EMBL" id="JAPFFF010000007">
    <property type="protein sequence ID" value="KAK8885641.1"/>
    <property type="molecule type" value="Genomic_DNA"/>
</dbReference>
<proteinExistence type="predicted"/>
<name>A0ABR2K3E6_9EUKA</name>
<keyword evidence="2" id="KW-0472">Membrane</keyword>
<sequence length="290" mass="34017">MFENLQHHFDLFFTDGYLIVFDSLFNSPQYYFWSTIQALWVLYVVHRSYRIFPKTYSRYVNQFVLGLLMTFGGREISAMKIGDESPLKLNPYTPIIFGILFILYELTPYDIFYIIINRLFYFLGLLQGSNQARYFVYLSSKLPQDIPVVFLCALFDQLTERYLRLLFGGRGTPISDVNTIIRNLIFCCFYFGITNQGMISDLLGLYDIQFPALFLAAITGFFNALDNFGDKYDRMDPEEDEKERIKFEESKKWKNEKSMDAAEEKDDKNKSDSVQGPNKKNKKSGKRNKK</sequence>
<protein>
    <submittedName>
        <fullName evidence="3">Uncharacterized protein</fullName>
    </submittedName>
</protein>
<keyword evidence="2" id="KW-1133">Transmembrane helix</keyword>
<dbReference type="Proteomes" id="UP001470230">
    <property type="component" value="Unassembled WGS sequence"/>
</dbReference>
<comment type="caution">
    <text evidence="3">The sequence shown here is derived from an EMBL/GenBank/DDBJ whole genome shotgun (WGS) entry which is preliminary data.</text>
</comment>
<keyword evidence="4" id="KW-1185">Reference proteome</keyword>
<feature type="compositionally biased region" description="Basic and acidic residues" evidence="1">
    <location>
        <begin position="252"/>
        <end position="271"/>
    </location>
</feature>
<feature type="region of interest" description="Disordered" evidence="1">
    <location>
        <begin position="252"/>
        <end position="290"/>
    </location>
</feature>
<gene>
    <name evidence="3" type="ORF">M9Y10_041093</name>
</gene>
<keyword evidence="2" id="KW-0812">Transmembrane</keyword>
<evidence type="ECO:0000313" key="3">
    <source>
        <dbReference type="EMBL" id="KAK8885641.1"/>
    </source>
</evidence>
<evidence type="ECO:0000256" key="1">
    <source>
        <dbReference type="SAM" id="MobiDB-lite"/>
    </source>
</evidence>
<accession>A0ABR2K3E6</accession>
<feature type="compositionally biased region" description="Basic residues" evidence="1">
    <location>
        <begin position="279"/>
        <end position="290"/>
    </location>
</feature>
<feature type="transmembrane region" description="Helical" evidence="2">
    <location>
        <begin position="94"/>
        <end position="116"/>
    </location>
</feature>
<feature type="transmembrane region" description="Helical" evidence="2">
    <location>
        <begin position="180"/>
        <end position="199"/>
    </location>
</feature>
<organism evidence="3 4">
    <name type="scientific">Tritrichomonas musculus</name>
    <dbReference type="NCBI Taxonomy" id="1915356"/>
    <lineage>
        <taxon>Eukaryota</taxon>
        <taxon>Metamonada</taxon>
        <taxon>Parabasalia</taxon>
        <taxon>Tritrichomonadida</taxon>
        <taxon>Tritrichomonadidae</taxon>
        <taxon>Tritrichomonas</taxon>
    </lineage>
</organism>
<reference evidence="3 4" key="1">
    <citation type="submission" date="2024-04" db="EMBL/GenBank/DDBJ databases">
        <title>Tritrichomonas musculus Genome.</title>
        <authorList>
            <person name="Alves-Ferreira E."/>
            <person name="Grigg M."/>
            <person name="Lorenzi H."/>
            <person name="Galac M."/>
        </authorList>
    </citation>
    <scope>NUCLEOTIDE SEQUENCE [LARGE SCALE GENOMIC DNA]</scope>
    <source>
        <strain evidence="3 4">EAF2021</strain>
    </source>
</reference>
<evidence type="ECO:0000256" key="2">
    <source>
        <dbReference type="SAM" id="Phobius"/>
    </source>
</evidence>